<evidence type="ECO:0000313" key="1">
    <source>
        <dbReference type="EMBL" id="EJK69575.1"/>
    </source>
</evidence>
<dbReference type="Proteomes" id="UP000266841">
    <property type="component" value="Unassembled WGS sequence"/>
</dbReference>
<comment type="caution">
    <text evidence="1">The sequence shown here is derived from an EMBL/GenBank/DDBJ whole genome shotgun (WGS) entry which is preliminary data.</text>
</comment>
<feature type="non-terminal residue" evidence="1">
    <location>
        <position position="45"/>
    </location>
</feature>
<evidence type="ECO:0000313" key="2">
    <source>
        <dbReference type="Proteomes" id="UP000266841"/>
    </source>
</evidence>
<dbReference type="AlphaFoldDB" id="K0SVX1"/>
<organism evidence="1 2">
    <name type="scientific">Thalassiosira oceanica</name>
    <name type="common">Marine diatom</name>
    <dbReference type="NCBI Taxonomy" id="159749"/>
    <lineage>
        <taxon>Eukaryota</taxon>
        <taxon>Sar</taxon>
        <taxon>Stramenopiles</taxon>
        <taxon>Ochrophyta</taxon>
        <taxon>Bacillariophyta</taxon>
        <taxon>Coscinodiscophyceae</taxon>
        <taxon>Thalassiosirophycidae</taxon>
        <taxon>Thalassiosirales</taxon>
        <taxon>Thalassiosiraceae</taxon>
        <taxon>Thalassiosira</taxon>
    </lineage>
</organism>
<reference evidence="1 2" key="1">
    <citation type="journal article" date="2012" name="Genome Biol.">
        <title>Genome and low-iron response of an oceanic diatom adapted to chronic iron limitation.</title>
        <authorList>
            <person name="Lommer M."/>
            <person name="Specht M."/>
            <person name="Roy A.S."/>
            <person name="Kraemer L."/>
            <person name="Andreson R."/>
            <person name="Gutowska M.A."/>
            <person name="Wolf J."/>
            <person name="Bergner S.V."/>
            <person name="Schilhabel M.B."/>
            <person name="Klostermeier U.C."/>
            <person name="Beiko R.G."/>
            <person name="Rosenstiel P."/>
            <person name="Hippler M."/>
            <person name="Laroche J."/>
        </authorList>
    </citation>
    <scope>NUCLEOTIDE SEQUENCE [LARGE SCALE GENOMIC DNA]</scope>
    <source>
        <strain evidence="1 2">CCMP1005</strain>
    </source>
</reference>
<keyword evidence="2" id="KW-1185">Reference proteome</keyword>
<sequence length="45" mass="4899">MTALDRITGTDVENGYAAPITAKGVWRLKDAEVHPVGLQHQNSTH</sequence>
<dbReference type="EMBL" id="AGNL01009869">
    <property type="protein sequence ID" value="EJK69575.1"/>
    <property type="molecule type" value="Genomic_DNA"/>
</dbReference>
<gene>
    <name evidence="1" type="ORF">THAOC_09150</name>
</gene>
<proteinExistence type="predicted"/>
<accession>K0SVX1</accession>
<protein>
    <submittedName>
        <fullName evidence="1">Uncharacterized protein</fullName>
    </submittedName>
</protein>
<name>K0SVX1_THAOC</name>
<dbReference type="OrthoDB" id="52128at2759"/>